<dbReference type="PANTHER" id="PTHR31313:SF4">
    <property type="entry name" value="CONIDIAL DEVELOPMENT PROTEIN FLUFFY"/>
    <property type="match status" value="1"/>
</dbReference>
<keyword evidence="11" id="KW-1185">Reference proteome</keyword>
<dbReference type="Gene3D" id="4.10.240.10">
    <property type="entry name" value="Zn(2)-C6 fungal-type DNA-binding domain"/>
    <property type="match status" value="1"/>
</dbReference>
<organism evidence="10 11">
    <name type="scientific">Apiospora rasikravindrae</name>
    <dbReference type="NCBI Taxonomy" id="990691"/>
    <lineage>
        <taxon>Eukaryota</taxon>
        <taxon>Fungi</taxon>
        <taxon>Dikarya</taxon>
        <taxon>Ascomycota</taxon>
        <taxon>Pezizomycotina</taxon>
        <taxon>Sordariomycetes</taxon>
        <taxon>Xylariomycetidae</taxon>
        <taxon>Amphisphaeriales</taxon>
        <taxon>Apiosporaceae</taxon>
        <taxon>Apiospora</taxon>
    </lineage>
</organism>
<keyword evidence="6" id="KW-0804">Transcription</keyword>
<feature type="compositionally biased region" description="Polar residues" evidence="8">
    <location>
        <begin position="703"/>
        <end position="714"/>
    </location>
</feature>
<comment type="subcellular location">
    <subcellularLocation>
        <location evidence="1">Nucleus</location>
    </subcellularLocation>
</comment>
<dbReference type="Proteomes" id="UP001444661">
    <property type="component" value="Unassembled WGS sequence"/>
</dbReference>
<reference evidence="10 11" key="1">
    <citation type="submission" date="2023-01" db="EMBL/GenBank/DDBJ databases">
        <title>Analysis of 21 Apiospora genomes using comparative genomics revels a genus with tremendous synthesis potential of carbohydrate active enzymes and secondary metabolites.</title>
        <authorList>
            <person name="Sorensen T."/>
        </authorList>
    </citation>
    <scope>NUCLEOTIDE SEQUENCE [LARGE SCALE GENOMIC DNA]</scope>
    <source>
        <strain evidence="10 11">CBS 33761</strain>
    </source>
</reference>
<name>A0ABR1S1N0_9PEZI</name>
<evidence type="ECO:0000256" key="1">
    <source>
        <dbReference type="ARBA" id="ARBA00004123"/>
    </source>
</evidence>
<dbReference type="SUPFAM" id="SSF57701">
    <property type="entry name" value="Zn2/Cys6 DNA-binding domain"/>
    <property type="match status" value="1"/>
</dbReference>
<protein>
    <submittedName>
        <fullName evidence="10">Fungal specific transcription factor</fullName>
    </submittedName>
</protein>
<evidence type="ECO:0000256" key="2">
    <source>
        <dbReference type="ARBA" id="ARBA00022723"/>
    </source>
</evidence>
<evidence type="ECO:0000256" key="5">
    <source>
        <dbReference type="ARBA" id="ARBA00023125"/>
    </source>
</evidence>
<accession>A0ABR1S1N0</accession>
<keyword evidence="3" id="KW-0862">Zinc</keyword>
<feature type="compositionally biased region" description="Low complexity" evidence="8">
    <location>
        <begin position="658"/>
        <end position="672"/>
    </location>
</feature>
<keyword evidence="4" id="KW-0805">Transcription regulation</keyword>
<evidence type="ECO:0000259" key="9">
    <source>
        <dbReference type="PROSITE" id="PS50048"/>
    </source>
</evidence>
<evidence type="ECO:0000256" key="3">
    <source>
        <dbReference type="ARBA" id="ARBA00022833"/>
    </source>
</evidence>
<evidence type="ECO:0000313" key="11">
    <source>
        <dbReference type="Proteomes" id="UP001444661"/>
    </source>
</evidence>
<sequence length="922" mass="100946">MEEGPKSRPGRSSNSDHPASASASTSEKHPAPSNNDAANKRRRGLGVVTPNACTECRKKRAKCDGQRPCGRCRAQKDVECVYEIPVRQSKENLRSEIDQLRRQQRQNDSVFSALVRPELWEEVLARMRGGQSVENISEWLGSAGTTTTTTNNNNNNNNMPQSSFGQPLLPPPQPKQGGSSGVTLPPLAGMGYSAPGPGPGSYAPLPNIGANQAKQEYDHHSPWAFSSQDQSHSTRSNSHPDVMQWTADLAPNTRVGSWLQTQQSPAETSRHHGVDQISAPIHSPVLKVPPDTWTNVTTDTNLVQHLLALYFCWEYPTFASLSKEHFLKDFLDGRHRYCSPILVNALLALGCRFSTQPNTRENPDDPYTSGDHFFKEALRLMYRENNHHTLLTIQALGIMSIREASCGRDSESWYYAGQSVRLALEMGLHKVDDNGDEDEQAVQAATFWGAFALDHAWSLATGSLPQCSCFPQLPPKPAIINDIESSLWVPYTDDGSDVLGAPLQRSCEQPSNVRSVYKCFCELSELVHQSLYILHSPGRPVTSRDLLNIYTQYLNWYDRIPEVLRLGHNFTPAVLFAHMYYHFAILLLFRPLIKLRIIGSSILPRDVCSQAADAIQGLLRSYSQLYTLRRTPSFVPYFVLTSSIMHLAIGASSPMQAAASPATASNPSTAKPEGGEQHPHGLPMRPTASSNSSDAGGAGASTPGRSTASSTATLSPKVAESLRQGISDLEEMAPCHHFAEQALHILRYLARKWHIDIDLSKRGGLSHDEVDRLVGPQTSSLNFFTPKVVENDFICAWGTPGDYEEENDGGSTKTPKGSVARQQQDVGDDMPQGVGKEKGASTTQIQTGEHEGGMEAMEGAEATVGEADALDRLKETVGPATVNPSAKKLESMENPLFWPFPMQGRPILASGPKLQEAGFAPL</sequence>
<dbReference type="PROSITE" id="PS00463">
    <property type="entry name" value="ZN2_CY6_FUNGAL_1"/>
    <property type="match status" value="1"/>
</dbReference>
<feature type="compositionally biased region" description="Polar residues" evidence="8">
    <location>
        <begin position="10"/>
        <end position="25"/>
    </location>
</feature>
<feature type="region of interest" description="Disordered" evidence="8">
    <location>
        <begin position="1"/>
        <end position="46"/>
    </location>
</feature>
<gene>
    <name evidence="10" type="ORF">PG993_011592</name>
</gene>
<dbReference type="InterPro" id="IPR036864">
    <property type="entry name" value="Zn2-C6_fun-type_DNA-bd_sf"/>
</dbReference>
<dbReference type="EMBL" id="JAQQWK010000011">
    <property type="protein sequence ID" value="KAK8023526.1"/>
    <property type="molecule type" value="Genomic_DNA"/>
</dbReference>
<evidence type="ECO:0000256" key="6">
    <source>
        <dbReference type="ARBA" id="ARBA00023163"/>
    </source>
</evidence>
<evidence type="ECO:0000256" key="4">
    <source>
        <dbReference type="ARBA" id="ARBA00023015"/>
    </source>
</evidence>
<feature type="compositionally biased region" description="Low complexity" evidence="8">
    <location>
        <begin position="145"/>
        <end position="167"/>
    </location>
</feature>
<dbReference type="Pfam" id="PF04082">
    <property type="entry name" value="Fungal_trans"/>
    <property type="match status" value="1"/>
</dbReference>
<keyword evidence="7" id="KW-0539">Nucleus</keyword>
<comment type="caution">
    <text evidence="10">The sequence shown here is derived from an EMBL/GenBank/DDBJ whole genome shotgun (WGS) entry which is preliminary data.</text>
</comment>
<feature type="region of interest" description="Disordered" evidence="8">
    <location>
        <begin position="800"/>
        <end position="846"/>
    </location>
</feature>
<proteinExistence type="predicted"/>
<dbReference type="CDD" id="cd12148">
    <property type="entry name" value="fungal_TF_MHR"/>
    <property type="match status" value="1"/>
</dbReference>
<feature type="region of interest" description="Disordered" evidence="8">
    <location>
        <begin position="658"/>
        <end position="716"/>
    </location>
</feature>
<feature type="compositionally biased region" description="Polar residues" evidence="8">
    <location>
        <begin position="809"/>
        <end position="825"/>
    </location>
</feature>
<evidence type="ECO:0000256" key="7">
    <source>
        <dbReference type="ARBA" id="ARBA00023242"/>
    </source>
</evidence>
<dbReference type="PROSITE" id="PS50048">
    <property type="entry name" value="ZN2_CY6_FUNGAL_2"/>
    <property type="match status" value="1"/>
</dbReference>
<dbReference type="Pfam" id="PF00172">
    <property type="entry name" value="Zn_clus"/>
    <property type="match status" value="1"/>
</dbReference>
<dbReference type="SMART" id="SM00906">
    <property type="entry name" value="Fungal_trans"/>
    <property type="match status" value="1"/>
</dbReference>
<dbReference type="PANTHER" id="PTHR31313">
    <property type="entry name" value="TY1 ENHANCER ACTIVATOR"/>
    <property type="match status" value="1"/>
</dbReference>
<keyword evidence="2" id="KW-0479">Metal-binding</keyword>
<feature type="region of interest" description="Disordered" evidence="8">
    <location>
        <begin position="142"/>
        <end position="195"/>
    </location>
</feature>
<dbReference type="InterPro" id="IPR001138">
    <property type="entry name" value="Zn2Cys6_DnaBD"/>
</dbReference>
<dbReference type="InterPro" id="IPR051615">
    <property type="entry name" value="Transcr_Regulatory_Elem"/>
</dbReference>
<evidence type="ECO:0000313" key="10">
    <source>
        <dbReference type="EMBL" id="KAK8023526.1"/>
    </source>
</evidence>
<dbReference type="InterPro" id="IPR007219">
    <property type="entry name" value="XnlR_reg_dom"/>
</dbReference>
<dbReference type="SMART" id="SM00066">
    <property type="entry name" value="GAL4"/>
    <property type="match status" value="1"/>
</dbReference>
<feature type="domain" description="Zn(2)-C6 fungal-type" evidence="9">
    <location>
        <begin position="52"/>
        <end position="82"/>
    </location>
</feature>
<keyword evidence="5" id="KW-0238">DNA-binding</keyword>
<evidence type="ECO:0000256" key="8">
    <source>
        <dbReference type="SAM" id="MobiDB-lite"/>
    </source>
</evidence>
<dbReference type="CDD" id="cd00067">
    <property type="entry name" value="GAL4"/>
    <property type="match status" value="1"/>
</dbReference>